<sequence>MNLIKRKSTFPSVFSDDFDSLFQGFFRPVLGSDAVKREHNMPAVDIDETENSYLLHAELPGFDKDDISVAIHDGQLSIKAEHSDESEKKQSGGSVLKERRYGSYFRSFNFGQNISEQDVSAKYDNGVLELMIPKTPVSEQKARQIEIR</sequence>
<dbReference type="KEGG" id="tvd:SG34_019040"/>
<dbReference type="Gene3D" id="2.60.40.790">
    <property type="match status" value="1"/>
</dbReference>
<comment type="similarity">
    <text evidence="1 2">Belongs to the small heat shock protein (HSP20) family.</text>
</comment>
<evidence type="ECO:0000256" key="1">
    <source>
        <dbReference type="PROSITE-ProRule" id="PRU00285"/>
    </source>
</evidence>
<gene>
    <name evidence="4" type="ORF">SG34_019040</name>
</gene>
<keyword evidence="5" id="KW-1185">Reference proteome</keyword>
<dbReference type="EMBL" id="CP059733">
    <property type="protein sequence ID" value="WDE03477.1"/>
    <property type="molecule type" value="Genomic_DNA"/>
</dbReference>
<dbReference type="PANTHER" id="PTHR11527">
    <property type="entry name" value="HEAT-SHOCK PROTEIN 20 FAMILY MEMBER"/>
    <property type="match status" value="1"/>
</dbReference>
<reference evidence="4 5" key="1">
    <citation type="journal article" date="2015" name="Genome Announc.">
        <title>Draft Genome Sequences of Marine Isolates of Thalassomonas viridans and Thalassomonas actiniarum.</title>
        <authorList>
            <person name="Olonade I."/>
            <person name="van Zyl L.J."/>
            <person name="Trindade M."/>
        </authorList>
    </citation>
    <scope>NUCLEOTIDE SEQUENCE [LARGE SCALE GENOMIC DNA]</scope>
    <source>
        <strain evidence="4 5">XOM25</strain>
    </source>
</reference>
<evidence type="ECO:0000259" key="3">
    <source>
        <dbReference type="PROSITE" id="PS01031"/>
    </source>
</evidence>
<evidence type="ECO:0000313" key="5">
    <source>
        <dbReference type="Proteomes" id="UP000032352"/>
    </source>
</evidence>
<dbReference type="PROSITE" id="PS01031">
    <property type="entry name" value="SHSP"/>
    <property type="match status" value="1"/>
</dbReference>
<evidence type="ECO:0000256" key="2">
    <source>
        <dbReference type="RuleBase" id="RU003616"/>
    </source>
</evidence>
<dbReference type="Pfam" id="PF00011">
    <property type="entry name" value="HSP20"/>
    <property type="match status" value="1"/>
</dbReference>
<evidence type="ECO:0000313" key="4">
    <source>
        <dbReference type="EMBL" id="WDE03477.1"/>
    </source>
</evidence>
<dbReference type="InterPro" id="IPR002068">
    <property type="entry name" value="A-crystallin/Hsp20_dom"/>
</dbReference>
<dbReference type="AlphaFoldDB" id="A0AAF0C5L5"/>
<feature type="domain" description="SHSP" evidence="3">
    <location>
        <begin position="35"/>
        <end position="148"/>
    </location>
</feature>
<accession>A0AAF0C5L5</accession>
<dbReference type="SUPFAM" id="SSF49764">
    <property type="entry name" value="HSP20-like chaperones"/>
    <property type="match status" value="1"/>
</dbReference>
<organism evidence="4 5">
    <name type="scientific">Thalassomonas viridans</name>
    <dbReference type="NCBI Taxonomy" id="137584"/>
    <lineage>
        <taxon>Bacteria</taxon>
        <taxon>Pseudomonadati</taxon>
        <taxon>Pseudomonadota</taxon>
        <taxon>Gammaproteobacteria</taxon>
        <taxon>Alteromonadales</taxon>
        <taxon>Colwelliaceae</taxon>
        <taxon>Thalassomonas</taxon>
    </lineage>
</organism>
<dbReference type="RefSeq" id="WP_044842312.1">
    <property type="nucleotide sequence ID" value="NZ_CP059733.1"/>
</dbReference>
<dbReference type="InterPro" id="IPR008978">
    <property type="entry name" value="HSP20-like_chaperone"/>
</dbReference>
<protein>
    <submittedName>
        <fullName evidence="4">Hsp20/alpha crystallin family protein</fullName>
    </submittedName>
</protein>
<dbReference type="Proteomes" id="UP000032352">
    <property type="component" value="Chromosome"/>
</dbReference>
<dbReference type="CDD" id="cd06471">
    <property type="entry name" value="ACD_LpsHSP_like"/>
    <property type="match status" value="1"/>
</dbReference>
<name>A0AAF0C5L5_9GAMM</name>
<reference evidence="4 5" key="2">
    <citation type="journal article" date="2022" name="Mar. Drugs">
        <title>Bioassay-Guided Fractionation Leads to the Detection of Cholic Acid Generated by the Rare Thalassomonas sp.</title>
        <authorList>
            <person name="Pheiffer F."/>
            <person name="Schneider Y.K."/>
            <person name="Hansen E.H."/>
            <person name="Andersen J.H."/>
            <person name="Isaksson J."/>
            <person name="Busche T."/>
            <person name="R C."/>
            <person name="Kalinowski J."/>
            <person name="Zyl L.V."/>
            <person name="Trindade M."/>
        </authorList>
    </citation>
    <scope>NUCLEOTIDE SEQUENCE [LARGE SCALE GENOMIC DNA]</scope>
    <source>
        <strain evidence="4 5">XOM25</strain>
    </source>
</reference>
<dbReference type="InterPro" id="IPR031107">
    <property type="entry name" value="Small_HSP"/>
</dbReference>
<proteinExistence type="inferred from homology"/>